<dbReference type="Gene3D" id="2.30.110.10">
    <property type="entry name" value="Electron Transport, Fmn-binding Protein, Chain A"/>
    <property type="match status" value="1"/>
</dbReference>
<gene>
    <name evidence="4" type="ORF">GCM10007964_70000</name>
</gene>
<evidence type="ECO:0000313" key="5">
    <source>
        <dbReference type="Proteomes" id="UP000645217"/>
    </source>
</evidence>
<feature type="region of interest" description="Disordered" evidence="2">
    <location>
        <begin position="1"/>
        <end position="113"/>
    </location>
</feature>
<dbReference type="GO" id="GO:0010181">
    <property type="term" value="F:FMN binding"/>
    <property type="evidence" value="ECO:0007669"/>
    <property type="project" value="InterPro"/>
</dbReference>
<feature type="compositionally biased region" description="Low complexity" evidence="2">
    <location>
        <begin position="35"/>
        <end position="59"/>
    </location>
</feature>
<dbReference type="PANTHER" id="PTHR30466:SF1">
    <property type="entry name" value="FMN REDUCTASE (NADH) RUTF"/>
    <property type="match status" value="1"/>
</dbReference>
<proteinExistence type="predicted"/>
<evidence type="ECO:0000256" key="2">
    <source>
        <dbReference type="SAM" id="MobiDB-lite"/>
    </source>
</evidence>
<comment type="caution">
    <text evidence="4">The sequence shown here is derived from an EMBL/GenBank/DDBJ whole genome shotgun (WGS) entry which is preliminary data.</text>
</comment>
<dbReference type="AlphaFoldDB" id="A0A917VVB5"/>
<evidence type="ECO:0000259" key="3">
    <source>
        <dbReference type="SMART" id="SM00903"/>
    </source>
</evidence>
<organism evidence="4 5">
    <name type="scientific">Sphaerisporangium melleum</name>
    <dbReference type="NCBI Taxonomy" id="321316"/>
    <lineage>
        <taxon>Bacteria</taxon>
        <taxon>Bacillati</taxon>
        <taxon>Actinomycetota</taxon>
        <taxon>Actinomycetes</taxon>
        <taxon>Streptosporangiales</taxon>
        <taxon>Streptosporangiaceae</taxon>
        <taxon>Sphaerisporangium</taxon>
    </lineage>
</organism>
<keyword evidence="5" id="KW-1185">Reference proteome</keyword>
<evidence type="ECO:0000256" key="1">
    <source>
        <dbReference type="ARBA" id="ARBA00023002"/>
    </source>
</evidence>
<dbReference type="EMBL" id="BMNT01000059">
    <property type="protein sequence ID" value="GGL18006.1"/>
    <property type="molecule type" value="Genomic_DNA"/>
</dbReference>
<reference evidence="4" key="2">
    <citation type="submission" date="2020-09" db="EMBL/GenBank/DDBJ databases">
        <authorList>
            <person name="Sun Q."/>
            <person name="Ohkuma M."/>
        </authorList>
    </citation>
    <scope>NUCLEOTIDE SEQUENCE</scope>
    <source>
        <strain evidence="4">JCM 13064</strain>
    </source>
</reference>
<accession>A0A917VVB5</accession>
<dbReference type="GO" id="GO:0006208">
    <property type="term" value="P:pyrimidine nucleobase catabolic process"/>
    <property type="evidence" value="ECO:0007669"/>
    <property type="project" value="TreeGrafter"/>
</dbReference>
<feature type="compositionally biased region" description="Pro residues" evidence="2">
    <location>
        <begin position="21"/>
        <end position="34"/>
    </location>
</feature>
<dbReference type="InterPro" id="IPR002563">
    <property type="entry name" value="Flavin_Rdtase-like_dom"/>
</dbReference>
<keyword evidence="1" id="KW-0560">Oxidoreductase</keyword>
<feature type="domain" description="Flavin reductase like" evidence="3">
    <location>
        <begin position="125"/>
        <end position="269"/>
    </location>
</feature>
<protein>
    <recommendedName>
        <fullName evidence="3">Flavin reductase like domain-containing protein</fullName>
    </recommendedName>
</protein>
<dbReference type="InterPro" id="IPR012349">
    <property type="entry name" value="Split_barrel_FMN-bd"/>
</dbReference>
<dbReference type="SMART" id="SM00903">
    <property type="entry name" value="Flavin_Reduct"/>
    <property type="match status" value="1"/>
</dbReference>
<feature type="compositionally biased region" description="Low complexity" evidence="2">
    <location>
        <begin position="86"/>
        <end position="101"/>
    </location>
</feature>
<dbReference type="GO" id="GO:0042602">
    <property type="term" value="F:riboflavin reductase (NADPH) activity"/>
    <property type="evidence" value="ECO:0007669"/>
    <property type="project" value="TreeGrafter"/>
</dbReference>
<dbReference type="PANTHER" id="PTHR30466">
    <property type="entry name" value="FLAVIN REDUCTASE"/>
    <property type="match status" value="1"/>
</dbReference>
<dbReference type="Pfam" id="PF01613">
    <property type="entry name" value="Flavin_Reduct"/>
    <property type="match status" value="1"/>
</dbReference>
<reference evidence="4" key="1">
    <citation type="journal article" date="2014" name="Int. J. Syst. Evol. Microbiol.">
        <title>Complete genome sequence of Corynebacterium casei LMG S-19264T (=DSM 44701T), isolated from a smear-ripened cheese.</title>
        <authorList>
            <consortium name="US DOE Joint Genome Institute (JGI-PGF)"/>
            <person name="Walter F."/>
            <person name="Albersmeier A."/>
            <person name="Kalinowski J."/>
            <person name="Ruckert C."/>
        </authorList>
    </citation>
    <scope>NUCLEOTIDE SEQUENCE</scope>
    <source>
        <strain evidence="4">JCM 13064</strain>
    </source>
</reference>
<sequence>MTVPAQRASYRGPEPDDAAPSPLPGVPVPRPAPSLRPVAPSLRPVAAAARSAPSAAGAPAGAGGPDGVPGDRSGVVALVRPGAGDPATAANGAVPAGAAGPHDQRRERPVGSGVAVTGGTFRQALAIHAAGVVIITAQNEGVPVGLTATSFSSVSLDPPLVAFYVDRASTTWPWLRSADHFAVNILKGDQAGLASRFASKGVDRFAEPTRWRPGPLGAPLLQGVSAHLVCLPYDTVTVGDHFLVVGLVAEAEVHDPGNPLLYHQGRFGDFTAHP</sequence>
<dbReference type="Proteomes" id="UP000645217">
    <property type="component" value="Unassembled WGS sequence"/>
</dbReference>
<dbReference type="InterPro" id="IPR050268">
    <property type="entry name" value="NADH-dep_flavin_reductase"/>
</dbReference>
<name>A0A917VVB5_9ACTN</name>
<dbReference type="SUPFAM" id="SSF50475">
    <property type="entry name" value="FMN-binding split barrel"/>
    <property type="match status" value="1"/>
</dbReference>
<evidence type="ECO:0000313" key="4">
    <source>
        <dbReference type="EMBL" id="GGL18006.1"/>
    </source>
</evidence>